<dbReference type="VEuPathDB" id="AmoebaDB:ACA1_114100"/>
<proteinExistence type="predicted"/>
<protein>
    <submittedName>
        <fullName evidence="2">Uncharacterized protein</fullName>
    </submittedName>
</protein>
<dbReference type="KEGG" id="acan:ACA1_114100"/>
<accession>L8H5Q7</accession>
<evidence type="ECO:0000256" key="1">
    <source>
        <dbReference type="SAM" id="MobiDB-lite"/>
    </source>
</evidence>
<evidence type="ECO:0000313" key="2">
    <source>
        <dbReference type="EMBL" id="ELR20053.1"/>
    </source>
</evidence>
<dbReference type="EMBL" id="KB007926">
    <property type="protein sequence ID" value="ELR20053.1"/>
    <property type="molecule type" value="Genomic_DNA"/>
</dbReference>
<dbReference type="AlphaFoldDB" id="L8H5Q7"/>
<organism evidence="2 3">
    <name type="scientific">Acanthamoeba castellanii (strain ATCC 30010 / Neff)</name>
    <dbReference type="NCBI Taxonomy" id="1257118"/>
    <lineage>
        <taxon>Eukaryota</taxon>
        <taxon>Amoebozoa</taxon>
        <taxon>Discosea</taxon>
        <taxon>Longamoebia</taxon>
        <taxon>Centramoebida</taxon>
        <taxon>Acanthamoebidae</taxon>
        <taxon>Acanthamoeba</taxon>
    </lineage>
</organism>
<sequence>MDEMYAEGRESAKGLLLQVMQSNKPARFTIESLEAAQKEYDDTKAAAEAERAAEVARLRQVEIDAATALEKEKARSAIREAELQAEVKLATARAELEAKLRGEAEERLRNAPTPQQLITKGGGSVCKKRGADGTCV</sequence>
<feature type="region of interest" description="Disordered" evidence="1">
    <location>
        <begin position="102"/>
        <end position="124"/>
    </location>
</feature>
<name>L8H5Q7_ACACF</name>
<keyword evidence="3" id="KW-1185">Reference proteome</keyword>
<gene>
    <name evidence="2" type="ORF">ACA1_114100</name>
</gene>
<dbReference type="RefSeq" id="XP_004342163.1">
    <property type="nucleotide sequence ID" value="XM_004342114.1"/>
</dbReference>
<dbReference type="GeneID" id="14920894"/>
<reference evidence="2 3" key="1">
    <citation type="journal article" date="2013" name="Genome Biol.">
        <title>Genome of Acanthamoeba castellanii highlights extensive lateral gene transfer and early evolution of tyrosine kinase signaling.</title>
        <authorList>
            <person name="Clarke M."/>
            <person name="Lohan A.J."/>
            <person name="Liu B."/>
            <person name="Lagkouvardos I."/>
            <person name="Roy S."/>
            <person name="Zafar N."/>
            <person name="Bertelli C."/>
            <person name="Schilde C."/>
            <person name="Kianianmomeni A."/>
            <person name="Burglin T.R."/>
            <person name="Frech C."/>
            <person name="Turcotte B."/>
            <person name="Kopec K.O."/>
            <person name="Synnott J.M."/>
            <person name="Choo C."/>
            <person name="Paponov I."/>
            <person name="Finkler A."/>
            <person name="Soon Heng Tan C."/>
            <person name="Hutchins A.P."/>
            <person name="Weinmeier T."/>
            <person name="Rattei T."/>
            <person name="Chu J.S."/>
            <person name="Gimenez G."/>
            <person name="Irimia M."/>
            <person name="Rigden D.J."/>
            <person name="Fitzpatrick D.A."/>
            <person name="Lorenzo-Morales J."/>
            <person name="Bateman A."/>
            <person name="Chiu C.H."/>
            <person name="Tang P."/>
            <person name="Hegemann P."/>
            <person name="Fromm H."/>
            <person name="Raoult D."/>
            <person name="Greub G."/>
            <person name="Miranda-Saavedra D."/>
            <person name="Chen N."/>
            <person name="Nash P."/>
            <person name="Ginger M.L."/>
            <person name="Horn M."/>
            <person name="Schaap P."/>
            <person name="Caler L."/>
            <person name="Loftus B."/>
        </authorList>
    </citation>
    <scope>NUCLEOTIDE SEQUENCE [LARGE SCALE GENOMIC DNA]</scope>
    <source>
        <strain evidence="2 3">Neff</strain>
    </source>
</reference>
<evidence type="ECO:0000313" key="3">
    <source>
        <dbReference type="Proteomes" id="UP000011083"/>
    </source>
</evidence>
<dbReference type="Proteomes" id="UP000011083">
    <property type="component" value="Unassembled WGS sequence"/>
</dbReference>